<dbReference type="PANTHER" id="PTHR36427:SF3">
    <property type="entry name" value="LARGE RIBOSOMAL SUBUNIT PROTEIN UL1M"/>
    <property type="match status" value="1"/>
</dbReference>
<organism evidence="5 6">
    <name type="scientific">Glossina palpalis gambiensis</name>
    <dbReference type="NCBI Taxonomy" id="67801"/>
    <lineage>
        <taxon>Eukaryota</taxon>
        <taxon>Metazoa</taxon>
        <taxon>Ecdysozoa</taxon>
        <taxon>Arthropoda</taxon>
        <taxon>Hexapoda</taxon>
        <taxon>Insecta</taxon>
        <taxon>Pterygota</taxon>
        <taxon>Neoptera</taxon>
        <taxon>Endopterygota</taxon>
        <taxon>Diptera</taxon>
        <taxon>Brachycera</taxon>
        <taxon>Muscomorpha</taxon>
        <taxon>Hippoboscoidea</taxon>
        <taxon>Glossinidae</taxon>
        <taxon>Glossina</taxon>
    </lineage>
</organism>
<dbReference type="InterPro" id="IPR016095">
    <property type="entry name" value="Ribosomal_uL1_3-a/b-sand"/>
</dbReference>
<dbReference type="GO" id="GO:0022625">
    <property type="term" value="C:cytosolic large ribosomal subunit"/>
    <property type="evidence" value="ECO:0007669"/>
    <property type="project" value="TreeGrafter"/>
</dbReference>
<dbReference type="FunFam" id="3.40.50.790:FF:000001">
    <property type="entry name" value="50S ribosomal protein L1"/>
    <property type="match status" value="1"/>
</dbReference>
<dbReference type="InterPro" id="IPR023674">
    <property type="entry name" value="Ribosomal_uL1-like"/>
</dbReference>
<evidence type="ECO:0000256" key="4">
    <source>
        <dbReference type="RuleBase" id="RU000659"/>
    </source>
</evidence>
<evidence type="ECO:0000256" key="2">
    <source>
        <dbReference type="ARBA" id="ARBA00022980"/>
    </source>
</evidence>
<dbReference type="Proteomes" id="UP000092460">
    <property type="component" value="Unassembled WGS sequence"/>
</dbReference>
<reference evidence="6" key="1">
    <citation type="submission" date="2015-01" db="EMBL/GenBank/DDBJ databases">
        <authorList>
            <person name="Aksoy S."/>
            <person name="Warren W."/>
            <person name="Wilson R.K."/>
        </authorList>
    </citation>
    <scope>NUCLEOTIDE SEQUENCE [LARGE SCALE GENOMIC DNA]</scope>
    <source>
        <strain evidence="6">IAEA</strain>
    </source>
</reference>
<dbReference type="PIRSF" id="PIRSF002155">
    <property type="entry name" value="Ribosomal_L1"/>
    <property type="match status" value="1"/>
</dbReference>
<keyword evidence="2 4" id="KW-0689">Ribosomal protein</keyword>
<evidence type="ECO:0000256" key="3">
    <source>
        <dbReference type="ARBA" id="ARBA00023274"/>
    </source>
</evidence>
<accession>A0A1B0C495</accession>
<dbReference type="InterPro" id="IPR028364">
    <property type="entry name" value="Ribosomal_uL1/biogenesis"/>
</dbReference>
<dbReference type="InterPro" id="IPR002143">
    <property type="entry name" value="Ribosomal_uL1"/>
</dbReference>
<dbReference type="EMBL" id="JXJN01025287">
    <property type="status" value="NOT_ANNOTATED_CDS"/>
    <property type="molecule type" value="Genomic_DNA"/>
</dbReference>
<dbReference type="VEuPathDB" id="VectorBase:GPPI048676"/>
<dbReference type="GO" id="GO:0006412">
    <property type="term" value="P:translation"/>
    <property type="evidence" value="ECO:0007669"/>
    <property type="project" value="InterPro"/>
</dbReference>
<protein>
    <recommendedName>
        <fullName evidence="4">Ribosomal protein</fullName>
    </recommendedName>
</protein>
<dbReference type="GO" id="GO:0003735">
    <property type="term" value="F:structural constituent of ribosome"/>
    <property type="evidence" value="ECO:0007669"/>
    <property type="project" value="InterPro"/>
</dbReference>
<dbReference type="PANTHER" id="PTHR36427">
    <property type="entry name" value="54S RIBOSOMAL PROTEIN L1, MITOCHONDRIAL"/>
    <property type="match status" value="1"/>
</dbReference>
<dbReference type="Gene3D" id="3.40.50.790">
    <property type="match status" value="1"/>
</dbReference>
<dbReference type="Pfam" id="PF00687">
    <property type="entry name" value="Ribosomal_L1"/>
    <property type="match status" value="1"/>
</dbReference>
<dbReference type="STRING" id="67801.A0A1B0C495"/>
<comment type="similarity">
    <text evidence="1 4">Belongs to the universal ribosomal protein uL1 family.</text>
</comment>
<dbReference type="PROSITE" id="PS01199">
    <property type="entry name" value="RIBOSOMAL_L1"/>
    <property type="match status" value="1"/>
</dbReference>
<reference evidence="5" key="2">
    <citation type="submission" date="2020-05" db="UniProtKB">
        <authorList>
            <consortium name="EnsemblMetazoa"/>
        </authorList>
    </citation>
    <scope>IDENTIFICATION</scope>
    <source>
        <strain evidence="5">IAEA</strain>
    </source>
</reference>
<dbReference type="CDD" id="cd00403">
    <property type="entry name" value="Ribosomal_L1"/>
    <property type="match status" value="1"/>
</dbReference>
<dbReference type="SUPFAM" id="SSF56808">
    <property type="entry name" value="Ribosomal protein L1"/>
    <property type="match status" value="1"/>
</dbReference>
<name>A0A1B0C495_9MUSC</name>
<keyword evidence="6" id="KW-1185">Reference proteome</keyword>
<dbReference type="EnsemblMetazoa" id="GPPI048676-RA">
    <property type="protein sequence ID" value="GPPI048676-PA"/>
    <property type="gene ID" value="GPPI048676"/>
</dbReference>
<evidence type="ECO:0000313" key="6">
    <source>
        <dbReference type="Proteomes" id="UP000092460"/>
    </source>
</evidence>
<dbReference type="Gene3D" id="3.30.190.20">
    <property type="match status" value="1"/>
</dbReference>
<dbReference type="GO" id="GO:0003723">
    <property type="term" value="F:RNA binding"/>
    <property type="evidence" value="ECO:0007669"/>
    <property type="project" value="InterPro"/>
</dbReference>
<keyword evidence="3 4" id="KW-0687">Ribonucleoprotein</keyword>
<evidence type="ECO:0000313" key="5">
    <source>
        <dbReference type="EnsemblMetazoa" id="GPPI048676-PA"/>
    </source>
</evidence>
<sequence length="170" mass="19014">MRFISQKISIVFADGLDKKIAFDLGVELSGMEEIADKIKKDKKIHIDYVISTPYAMSIVEKLGPILGPKGLMPNPKNGTITSNIKKTIENIQKGQVNYRNDKYGIVHLTIGKINFESYKLKSNLLTLLKSLLKHKPNQVKGSFIKKVSLSTTMGGSVLLNHNEFLQINKD</sequence>
<dbReference type="InterPro" id="IPR023673">
    <property type="entry name" value="Ribosomal_uL1_CS"/>
</dbReference>
<evidence type="ECO:0000256" key="1">
    <source>
        <dbReference type="ARBA" id="ARBA00010531"/>
    </source>
</evidence>
<dbReference type="AlphaFoldDB" id="A0A1B0C495"/>
<dbReference type="EMBL" id="JXJN01025288">
    <property type="status" value="NOT_ANNOTATED_CDS"/>
    <property type="molecule type" value="Genomic_DNA"/>
</dbReference>
<proteinExistence type="inferred from homology"/>